<comment type="caution">
    <text evidence="1">The sequence shown here is derived from an EMBL/GenBank/DDBJ whole genome shotgun (WGS) entry which is preliminary data.</text>
</comment>
<proteinExistence type="predicted"/>
<evidence type="ECO:0000313" key="1">
    <source>
        <dbReference type="EMBL" id="KAJ8633323.1"/>
    </source>
</evidence>
<dbReference type="EMBL" id="CM056816">
    <property type="protein sequence ID" value="KAJ8633323.1"/>
    <property type="molecule type" value="Genomic_DNA"/>
</dbReference>
<keyword evidence="2" id="KW-1185">Reference proteome</keyword>
<reference evidence="1 2" key="1">
    <citation type="journal article" date="2022" name="Hortic Res">
        <title>A haplotype resolved chromosomal level avocado genome allows analysis of novel avocado genes.</title>
        <authorList>
            <person name="Nath O."/>
            <person name="Fletcher S.J."/>
            <person name="Hayward A."/>
            <person name="Shaw L.M."/>
            <person name="Masouleh A.K."/>
            <person name="Furtado A."/>
            <person name="Henry R.J."/>
            <person name="Mitter N."/>
        </authorList>
    </citation>
    <scope>NUCLEOTIDE SEQUENCE [LARGE SCALE GENOMIC DNA]</scope>
    <source>
        <strain evidence="2">cv. Hass</strain>
    </source>
</reference>
<accession>A0ACC2LIZ2</accession>
<protein>
    <submittedName>
        <fullName evidence="1">Uncharacterized protein</fullName>
    </submittedName>
</protein>
<evidence type="ECO:0000313" key="2">
    <source>
        <dbReference type="Proteomes" id="UP001234297"/>
    </source>
</evidence>
<gene>
    <name evidence="1" type="ORF">MRB53_026659</name>
</gene>
<dbReference type="Proteomes" id="UP001234297">
    <property type="component" value="Chromosome 8"/>
</dbReference>
<sequence length="338" mass="39018">MAHLQIHLPYEACVGGLVQNRWTYPFERVMVNLKRKVKNRSYVEGSICEAYSFDEISIFVSDYFLDEVLIKANRVPRHDDGGNVELHGRLSAFGLPGRAYGKGKRIFLSEEELHAAHTYILFNCEEIDDFVRSYDDKLKANQSGITDKDIQLSRDLNFALWLKDKALNDVSIPSNVQVQAMGPDRDQVCRNGYKVNGYDFHTKTYAVRKRQLTLECVFKEIVTMSMVVPFTGSWRKSMSCRTRMMVMNLHMMFKMILNRTRIFIKLCLLHQHQKSAAWVGVRIISRRPRLIRMSGFSFRCDLIPTATLFAELAYFSDYVGEHTSRPQGCSLGRISENV</sequence>
<name>A0ACC2LIZ2_PERAE</name>
<organism evidence="1 2">
    <name type="scientific">Persea americana</name>
    <name type="common">Avocado</name>
    <dbReference type="NCBI Taxonomy" id="3435"/>
    <lineage>
        <taxon>Eukaryota</taxon>
        <taxon>Viridiplantae</taxon>
        <taxon>Streptophyta</taxon>
        <taxon>Embryophyta</taxon>
        <taxon>Tracheophyta</taxon>
        <taxon>Spermatophyta</taxon>
        <taxon>Magnoliopsida</taxon>
        <taxon>Magnoliidae</taxon>
        <taxon>Laurales</taxon>
        <taxon>Lauraceae</taxon>
        <taxon>Persea</taxon>
    </lineage>
</organism>